<dbReference type="Gene3D" id="1.20.910.10">
    <property type="entry name" value="Heme oxygenase-like"/>
    <property type="match status" value="1"/>
</dbReference>
<name>A0ABV8RJQ0_9SPHN</name>
<evidence type="ECO:0000313" key="2">
    <source>
        <dbReference type="Proteomes" id="UP001595828"/>
    </source>
</evidence>
<dbReference type="Proteomes" id="UP001595828">
    <property type="component" value="Unassembled WGS sequence"/>
</dbReference>
<keyword evidence="2" id="KW-1185">Reference proteome</keyword>
<dbReference type="EMBL" id="JBHSDR010000003">
    <property type="protein sequence ID" value="MFC4293505.1"/>
    <property type="molecule type" value="Genomic_DNA"/>
</dbReference>
<gene>
    <name evidence="1" type="ORF">ACFO0A_00375</name>
</gene>
<dbReference type="RefSeq" id="WP_379537000.1">
    <property type="nucleotide sequence ID" value="NZ_JBHSDR010000003.1"/>
</dbReference>
<organism evidence="1 2">
    <name type="scientific">Novosphingobium tardum</name>
    <dbReference type="NCBI Taxonomy" id="1538021"/>
    <lineage>
        <taxon>Bacteria</taxon>
        <taxon>Pseudomonadati</taxon>
        <taxon>Pseudomonadota</taxon>
        <taxon>Alphaproteobacteria</taxon>
        <taxon>Sphingomonadales</taxon>
        <taxon>Sphingomonadaceae</taxon>
        <taxon>Novosphingobium</taxon>
    </lineage>
</organism>
<dbReference type="SUPFAM" id="SSF48613">
    <property type="entry name" value="Heme oxygenase-like"/>
    <property type="match status" value="1"/>
</dbReference>
<sequence>MLFIFRRRTAELTPEIIDLPARDSGRAAAAMPTIRNLLRDETRYAHEALDRSLAGFELADPHSYAAFLRFHARARTGVERWLDAVAPEGSAPPSQVALIASDLGALDAGTLPSGPDFAPSPAADWLGVAYVVAGSHLGNRFLLAGAENAIPAGARRFLGGETMNPYWKALQQPLGAKATAVDARGIVAGALAAFAHFAKCAPEFAAAGRPAAA</sequence>
<comment type="caution">
    <text evidence="1">The sequence shown here is derived from an EMBL/GenBank/DDBJ whole genome shotgun (WGS) entry which is preliminary data.</text>
</comment>
<dbReference type="InterPro" id="IPR016084">
    <property type="entry name" value="Haem_Oase-like_multi-hlx"/>
</dbReference>
<reference evidence="2" key="1">
    <citation type="journal article" date="2019" name="Int. J. Syst. Evol. Microbiol.">
        <title>The Global Catalogue of Microorganisms (GCM) 10K type strain sequencing project: providing services to taxonomists for standard genome sequencing and annotation.</title>
        <authorList>
            <consortium name="The Broad Institute Genomics Platform"/>
            <consortium name="The Broad Institute Genome Sequencing Center for Infectious Disease"/>
            <person name="Wu L."/>
            <person name="Ma J."/>
        </authorList>
    </citation>
    <scope>NUCLEOTIDE SEQUENCE [LARGE SCALE GENOMIC DNA]</scope>
    <source>
        <strain evidence="2">CGMCC 1.12989</strain>
    </source>
</reference>
<evidence type="ECO:0000313" key="1">
    <source>
        <dbReference type="EMBL" id="MFC4293505.1"/>
    </source>
</evidence>
<protein>
    <submittedName>
        <fullName evidence="1">Biliverdin-producing heme oxygenase</fullName>
    </submittedName>
</protein>
<accession>A0ABV8RJQ0</accession>
<proteinExistence type="predicted"/>
<dbReference type="CDD" id="cd19166">
    <property type="entry name" value="HemeO-bac"/>
    <property type="match status" value="1"/>
</dbReference>